<evidence type="ECO:0000313" key="3">
    <source>
        <dbReference type="Proteomes" id="UP000028582"/>
    </source>
</evidence>
<protein>
    <submittedName>
        <fullName evidence="2">Uncharacterized protein</fullName>
    </submittedName>
</protein>
<feature type="compositionally biased region" description="Basic and acidic residues" evidence="1">
    <location>
        <begin position="1"/>
        <end position="13"/>
    </location>
</feature>
<organism evidence="2 3">
    <name type="scientific">Phytophthora nicotianae P1976</name>
    <dbReference type="NCBI Taxonomy" id="1317066"/>
    <lineage>
        <taxon>Eukaryota</taxon>
        <taxon>Sar</taxon>
        <taxon>Stramenopiles</taxon>
        <taxon>Oomycota</taxon>
        <taxon>Peronosporomycetes</taxon>
        <taxon>Peronosporales</taxon>
        <taxon>Peronosporaceae</taxon>
        <taxon>Phytophthora</taxon>
    </lineage>
</organism>
<dbReference type="AlphaFoldDB" id="A0A081AY06"/>
<dbReference type="EMBL" id="ANJA01000428">
    <property type="protein sequence ID" value="ETO83767.1"/>
    <property type="molecule type" value="Genomic_DNA"/>
</dbReference>
<proteinExistence type="predicted"/>
<feature type="region of interest" description="Disordered" evidence="1">
    <location>
        <begin position="1"/>
        <end position="56"/>
    </location>
</feature>
<sequence length="147" mass="16334">MIRTEAPFRDQRPGRASKVQSVREQSRAQHSSPGTAGNNLVLRDTPKGETERASASVAAGCNRATVGPYLGRYSVPIPVKVDISWQKPAEQSLSKPRQNRWSTTEASVEVFSGSEVAAQIAQLGSDRRRDQRPAWRFLRFSTRTHTD</sequence>
<comment type="caution">
    <text evidence="2">The sequence shown here is derived from an EMBL/GenBank/DDBJ whole genome shotgun (WGS) entry which is preliminary data.</text>
</comment>
<reference evidence="2 3" key="1">
    <citation type="submission" date="2013-11" db="EMBL/GenBank/DDBJ databases">
        <title>The Genome Sequence of Phytophthora parasitica P1976.</title>
        <authorList>
            <consortium name="The Broad Institute Genomics Platform"/>
            <person name="Russ C."/>
            <person name="Tyler B."/>
            <person name="Panabieres F."/>
            <person name="Shan W."/>
            <person name="Tripathy S."/>
            <person name="Grunwald N."/>
            <person name="Machado M."/>
            <person name="Johnson C.S."/>
            <person name="Walker B."/>
            <person name="Young S."/>
            <person name="Zeng Q."/>
            <person name="Gargeya S."/>
            <person name="Fitzgerald M."/>
            <person name="Haas B."/>
            <person name="Abouelleil A."/>
            <person name="Allen A.W."/>
            <person name="Alvarado L."/>
            <person name="Arachchi H.M."/>
            <person name="Berlin A.M."/>
            <person name="Chapman S.B."/>
            <person name="Gainer-Dewar J."/>
            <person name="Goldberg J."/>
            <person name="Griggs A."/>
            <person name="Gujja S."/>
            <person name="Hansen M."/>
            <person name="Howarth C."/>
            <person name="Imamovic A."/>
            <person name="Ireland A."/>
            <person name="Larimer J."/>
            <person name="McCowan C."/>
            <person name="Murphy C."/>
            <person name="Pearson M."/>
            <person name="Poon T.W."/>
            <person name="Priest M."/>
            <person name="Roberts A."/>
            <person name="Saif S."/>
            <person name="Shea T."/>
            <person name="Sisk P."/>
            <person name="Sykes S."/>
            <person name="Wortman J."/>
            <person name="Nusbaum C."/>
            <person name="Birren B."/>
        </authorList>
    </citation>
    <scope>NUCLEOTIDE SEQUENCE [LARGE SCALE GENOMIC DNA]</scope>
    <source>
        <strain evidence="2 3">P1976</strain>
    </source>
</reference>
<feature type="compositionally biased region" description="Polar residues" evidence="1">
    <location>
        <begin position="18"/>
        <end position="38"/>
    </location>
</feature>
<gene>
    <name evidence="2" type="ORF">F444_02267</name>
</gene>
<name>A0A081AY06_PHYNI</name>
<accession>A0A081AY06</accession>
<evidence type="ECO:0000256" key="1">
    <source>
        <dbReference type="SAM" id="MobiDB-lite"/>
    </source>
</evidence>
<dbReference type="Proteomes" id="UP000028582">
    <property type="component" value="Unassembled WGS sequence"/>
</dbReference>
<evidence type="ECO:0000313" key="2">
    <source>
        <dbReference type="EMBL" id="ETO83767.1"/>
    </source>
</evidence>